<dbReference type="RefSeq" id="WP_309854225.1">
    <property type="nucleotide sequence ID" value="NZ_JAVDQJ010000004.1"/>
</dbReference>
<dbReference type="InterPro" id="IPR050921">
    <property type="entry name" value="T4SS_GSP_E_ATPase"/>
</dbReference>
<sequence>MSTSHDITDILGLATEKGVSDLILTAGLPPQFKISGVYDSLGLEPLTGAETRKLVYSMMNEKQQKAFEETKDLDFSFALGSMCRYRVNAFQQRGNVGAVMRQIPTTIKSAEEMNLPETVVDLAKNPRGLVLVTGPTGSGKSTTLAAIIDWINVNKRAHIMTIEDPIEFVHRNKNSIINQREIGVDTLNFKAALKAVLRQAPDVILVGEMRDKETIEAAVAAAETGHLVMGTLHTNSAPEAVDRIIDVFPHEAHGQIRTQLAASLVGIMTQQLVPKVGGGRALAYELLIATPAIRALIREGKTFQILSSMQTGMNLGMITMDANLSKLYKAGAITFEVGVERAVDPKEFTRLAQDGPGPGKAGSGRN</sequence>
<dbReference type="NCBIfam" id="TIGR01420">
    <property type="entry name" value="pilT_fam"/>
    <property type="match status" value="1"/>
</dbReference>
<dbReference type="GO" id="GO:0005524">
    <property type="term" value="F:ATP binding"/>
    <property type="evidence" value="ECO:0007669"/>
    <property type="project" value="InterPro"/>
</dbReference>
<dbReference type="CDD" id="cd01131">
    <property type="entry name" value="PilT"/>
    <property type="match status" value="1"/>
</dbReference>
<dbReference type="Gene3D" id="3.40.50.300">
    <property type="entry name" value="P-loop containing nucleotide triphosphate hydrolases"/>
    <property type="match status" value="1"/>
</dbReference>
<comment type="similarity">
    <text evidence="1">Belongs to the GSP E family.</text>
</comment>
<dbReference type="SUPFAM" id="SSF52540">
    <property type="entry name" value="P-loop containing nucleoside triphosphate hydrolases"/>
    <property type="match status" value="1"/>
</dbReference>
<dbReference type="AlphaFoldDB" id="A0AAE3XAG4"/>
<reference evidence="3" key="1">
    <citation type="submission" date="2023-07" db="EMBL/GenBank/DDBJ databases">
        <title>Sorghum-associated microbial communities from plants grown in Nebraska, USA.</title>
        <authorList>
            <person name="Schachtman D."/>
        </authorList>
    </citation>
    <scope>NUCLEOTIDE SEQUENCE</scope>
    <source>
        <strain evidence="3">BE330</strain>
    </source>
</reference>
<dbReference type="InterPro" id="IPR027417">
    <property type="entry name" value="P-loop_NTPase"/>
</dbReference>
<proteinExistence type="inferred from homology"/>
<feature type="domain" description="Bacterial type II secretion system protein E" evidence="2">
    <location>
        <begin position="197"/>
        <end position="211"/>
    </location>
</feature>
<dbReference type="EMBL" id="JAVDQK010000004">
    <property type="protein sequence ID" value="MDR6218145.1"/>
    <property type="molecule type" value="Genomic_DNA"/>
</dbReference>
<dbReference type="PANTHER" id="PTHR30486">
    <property type="entry name" value="TWITCHING MOTILITY PROTEIN PILT"/>
    <property type="match status" value="1"/>
</dbReference>
<accession>A0AAE3XAG4</accession>
<dbReference type="Pfam" id="PF00437">
    <property type="entry name" value="T2SSE"/>
    <property type="match status" value="1"/>
</dbReference>
<name>A0AAE3XAG4_9DEIO</name>
<organism evidence="3 4">
    <name type="scientific">Deinococcus soli</name>
    <name type="common">ex Cha et al. 2016</name>
    <dbReference type="NCBI Taxonomy" id="1309411"/>
    <lineage>
        <taxon>Bacteria</taxon>
        <taxon>Thermotogati</taxon>
        <taxon>Deinococcota</taxon>
        <taxon>Deinococci</taxon>
        <taxon>Deinococcales</taxon>
        <taxon>Deinococcaceae</taxon>
        <taxon>Deinococcus</taxon>
    </lineage>
</organism>
<dbReference type="InterPro" id="IPR006321">
    <property type="entry name" value="PilT/PilU"/>
</dbReference>
<gene>
    <name evidence="3" type="ORF">J2Y00_001708</name>
</gene>
<evidence type="ECO:0000313" key="4">
    <source>
        <dbReference type="Proteomes" id="UP001185331"/>
    </source>
</evidence>
<dbReference type="InterPro" id="IPR001482">
    <property type="entry name" value="T2SS/T4SS_dom"/>
</dbReference>
<evidence type="ECO:0000313" key="3">
    <source>
        <dbReference type="EMBL" id="MDR6218145.1"/>
    </source>
</evidence>
<dbReference type="GO" id="GO:0016887">
    <property type="term" value="F:ATP hydrolysis activity"/>
    <property type="evidence" value="ECO:0007669"/>
    <property type="project" value="InterPro"/>
</dbReference>
<comment type="caution">
    <text evidence="3">The sequence shown here is derived from an EMBL/GenBank/DDBJ whole genome shotgun (WGS) entry which is preliminary data.</text>
</comment>
<dbReference type="Gene3D" id="3.30.450.90">
    <property type="match status" value="1"/>
</dbReference>
<dbReference type="PROSITE" id="PS00662">
    <property type="entry name" value="T2SP_E"/>
    <property type="match status" value="1"/>
</dbReference>
<evidence type="ECO:0000256" key="1">
    <source>
        <dbReference type="ARBA" id="ARBA00006611"/>
    </source>
</evidence>
<dbReference type="PANTHER" id="PTHR30486:SF16">
    <property type="entry name" value="TWITCHING MOTILITY PROTEIN PILT"/>
    <property type="match status" value="1"/>
</dbReference>
<evidence type="ECO:0000259" key="2">
    <source>
        <dbReference type="PROSITE" id="PS00662"/>
    </source>
</evidence>
<protein>
    <submittedName>
        <fullName evidence="3">Twitching motility protein PilT</fullName>
    </submittedName>
</protein>
<dbReference type="Proteomes" id="UP001185331">
    <property type="component" value="Unassembled WGS sequence"/>
</dbReference>